<organism evidence="1 2">
    <name type="scientific">Sporichthya brevicatena</name>
    <dbReference type="NCBI Taxonomy" id="171442"/>
    <lineage>
        <taxon>Bacteria</taxon>
        <taxon>Bacillati</taxon>
        <taxon>Actinomycetota</taxon>
        <taxon>Actinomycetes</taxon>
        <taxon>Sporichthyales</taxon>
        <taxon>Sporichthyaceae</taxon>
        <taxon>Sporichthya</taxon>
    </lineage>
</organism>
<evidence type="ECO:0000313" key="2">
    <source>
        <dbReference type="Proteomes" id="UP001500957"/>
    </source>
</evidence>
<reference evidence="1 2" key="1">
    <citation type="journal article" date="2019" name="Int. J. Syst. Evol. Microbiol.">
        <title>The Global Catalogue of Microorganisms (GCM) 10K type strain sequencing project: providing services to taxonomists for standard genome sequencing and annotation.</title>
        <authorList>
            <consortium name="The Broad Institute Genomics Platform"/>
            <consortium name="The Broad Institute Genome Sequencing Center for Infectious Disease"/>
            <person name="Wu L."/>
            <person name="Ma J."/>
        </authorList>
    </citation>
    <scope>NUCLEOTIDE SEQUENCE [LARGE SCALE GENOMIC DNA]</scope>
    <source>
        <strain evidence="1 2">JCM 10671</strain>
    </source>
</reference>
<dbReference type="RefSeq" id="WP_344601790.1">
    <property type="nucleotide sequence ID" value="NZ_BAAAHE010000007.1"/>
</dbReference>
<sequence>MTTSAAARLVSPATDTAAFLARAARWVPDGASVFAGFNWPILTVRTARRQGRRVVEFYEAGAAITLTPQQMPSSSTDYDSYADRMSWRGSTFDLLGMVPRLHAVLLDAATVDLRGCVNSFGEGTTFRSAGGGGSADVAVRARRLVLLHGGTRPERIVSRVSAVTAAPHPDAEVLLVTRWGTARLGEEPTLLELAAGAGEFAQHLHRLGVDTSGAVRSPMPSADELGAADSVLAEAGPRGYRVGRDVGRKQV</sequence>
<dbReference type="InterPro" id="IPR037171">
    <property type="entry name" value="NagB/RpiA_transferase-like"/>
</dbReference>
<dbReference type="Gene3D" id="3.40.1080.10">
    <property type="entry name" value="Glutaconate Coenzyme A-transferase"/>
    <property type="match status" value="1"/>
</dbReference>
<proteinExistence type="predicted"/>
<dbReference type="SUPFAM" id="SSF100950">
    <property type="entry name" value="NagB/RpiA/CoA transferase-like"/>
    <property type="match status" value="1"/>
</dbReference>
<dbReference type="Proteomes" id="UP001500957">
    <property type="component" value="Unassembled WGS sequence"/>
</dbReference>
<accession>A0ABN1GBU6</accession>
<dbReference type="EMBL" id="BAAAHE010000007">
    <property type="protein sequence ID" value="GAA0608221.1"/>
    <property type="molecule type" value="Genomic_DNA"/>
</dbReference>
<keyword evidence="2" id="KW-1185">Reference proteome</keyword>
<evidence type="ECO:0000313" key="1">
    <source>
        <dbReference type="EMBL" id="GAA0608221.1"/>
    </source>
</evidence>
<comment type="caution">
    <text evidence="1">The sequence shown here is derived from an EMBL/GenBank/DDBJ whole genome shotgun (WGS) entry which is preliminary data.</text>
</comment>
<name>A0ABN1GBU6_9ACTN</name>
<gene>
    <name evidence="1" type="ORF">GCM10009547_07710</name>
</gene>
<protein>
    <submittedName>
        <fullName evidence="1">Uncharacterized protein</fullName>
    </submittedName>
</protein>